<reference evidence="2" key="1">
    <citation type="submission" date="2022-11" db="UniProtKB">
        <authorList>
            <consortium name="WormBaseParasite"/>
        </authorList>
    </citation>
    <scope>IDENTIFICATION</scope>
</reference>
<dbReference type="AlphaFoldDB" id="A0A915CC08"/>
<keyword evidence="1" id="KW-1185">Reference proteome</keyword>
<evidence type="ECO:0000313" key="1">
    <source>
        <dbReference type="Proteomes" id="UP000887569"/>
    </source>
</evidence>
<accession>A0A915CC08</accession>
<proteinExistence type="predicted"/>
<sequence>MLNPVSSQPHIRKRGLITPSRTWPNDSLVTMGNVCCYPAFSIPFVRRQSWIL</sequence>
<dbReference type="WBParaSite" id="PgR118_g020_t04">
    <property type="protein sequence ID" value="PgR118_g020_t04"/>
    <property type="gene ID" value="PgR118_g020"/>
</dbReference>
<organism evidence="1 2">
    <name type="scientific">Parascaris univalens</name>
    <name type="common">Nematode worm</name>
    <dbReference type="NCBI Taxonomy" id="6257"/>
    <lineage>
        <taxon>Eukaryota</taxon>
        <taxon>Metazoa</taxon>
        <taxon>Ecdysozoa</taxon>
        <taxon>Nematoda</taxon>
        <taxon>Chromadorea</taxon>
        <taxon>Rhabditida</taxon>
        <taxon>Spirurina</taxon>
        <taxon>Ascaridomorpha</taxon>
        <taxon>Ascaridoidea</taxon>
        <taxon>Ascarididae</taxon>
        <taxon>Parascaris</taxon>
    </lineage>
</organism>
<protein>
    <submittedName>
        <fullName evidence="2">Uncharacterized protein</fullName>
    </submittedName>
</protein>
<dbReference type="Proteomes" id="UP000887569">
    <property type="component" value="Unplaced"/>
</dbReference>
<name>A0A915CC08_PARUN</name>
<evidence type="ECO:0000313" key="2">
    <source>
        <dbReference type="WBParaSite" id="PgR118_g020_t04"/>
    </source>
</evidence>